<proteinExistence type="predicted"/>
<protein>
    <submittedName>
        <fullName evidence="1">Uncharacterized protein</fullName>
    </submittedName>
</protein>
<sequence>MALIFRRHPMCQGSDTRSNMTISIWMDFSQDTIAKGTDGALGHERLKVLFLTMSPEDKVQLVYGGSSEQKFENAILQVRQGRLSATTATVDMSTLVDEELE</sequence>
<evidence type="ECO:0000313" key="2">
    <source>
        <dbReference type="Proteomes" id="UP001151760"/>
    </source>
</evidence>
<comment type="caution">
    <text evidence="1">The sequence shown here is derived from an EMBL/GenBank/DDBJ whole genome shotgun (WGS) entry which is preliminary data.</text>
</comment>
<dbReference type="Proteomes" id="UP001151760">
    <property type="component" value="Unassembled WGS sequence"/>
</dbReference>
<name>A0ABQ4ZNW6_9ASTR</name>
<dbReference type="EMBL" id="BQNB010011441">
    <property type="protein sequence ID" value="GJS90612.1"/>
    <property type="molecule type" value="Genomic_DNA"/>
</dbReference>
<accession>A0ABQ4ZNW6</accession>
<reference evidence="1" key="2">
    <citation type="submission" date="2022-01" db="EMBL/GenBank/DDBJ databases">
        <authorList>
            <person name="Yamashiro T."/>
            <person name="Shiraishi A."/>
            <person name="Satake H."/>
            <person name="Nakayama K."/>
        </authorList>
    </citation>
    <scope>NUCLEOTIDE SEQUENCE</scope>
</reference>
<keyword evidence="2" id="KW-1185">Reference proteome</keyword>
<organism evidence="1 2">
    <name type="scientific">Tanacetum coccineum</name>
    <dbReference type="NCBI Taxonomy" id="301880"/>
    <lineage>
        <taxon>Eukaryota</taxon>
        <taxon>Viridiplantae</taxon>
        <taxon>Streptophyta</taxon>
        <taxon>Embryophyta</taxon>
        <taxon>Tracheophyta</taxon>
        <taxon>Spermatophyta</taxon>
        <taxon>Magnoliopsida</taxon>
        <taxon>eudicotyledons</taxon>
        <taxon>Gunneridae</taxon>
        <taxon>Pentapetalae</taxon>
        <taxon>asterids</taxon>
        <taxon>campanulids</taxon>
        <taxon>Asterales</taxon>
        <taxon>Asteraceae</taxon>
        <taxon>Asteroideae</taxon>
        <taxon>Anthemideae</taxon>
        <taxon>Anthemidinae</taxon>
        <taxon>Tanacetum</taxon>
    </lineage>
</organism>
<reference evidence="1" key="1">
    <citation type="journal article" date="2022" name="Int. J. Mol. Sci.">
        <title>Draft Genome of Tanacetum Coccineum: Genomic Comparison of Closely Related Tanacetum-Family Plants.</title>
        <authorList>
            <person name="Yamashiro T."/>
            <person name="Shiraishi A."/>
            <person name="Nakayama K."/>
            <person name="Satake H."/>
        </authorList>
    </citation>
    <scope>NUCLEOTIDE SEQUENCE</scope>
</reference>
<gene>
    <name evidence="1" type="ORF">Tco_0773248</name>
</gene>
<evidence type="ECO:0000313" key="1">
    <source>
        <dbReference type="EMBL" id="GJS90612.1"/>
    </source>
</evidence>